<proteinExistence type="predicted"/>
<dbReference type="Proteomes" id="UP001500603">
    <property type="component" value="Unassembled WGS sequence"/>
</dbReference>
<accession>A0ABP9KT99</accession>
<sequence>MFHIRRRGPFDWMREISSDELEDPPKVVPVNGRSALAKLSKGALLNWVFDQPDGDTTYHLFVYLTDSESREVFDAPYDAGMLEAVRHNLRNPGALLAVAREGVVATRRFEIPNRGVEPEFVADLILAAENAPEYAEAVRLSVLAELARVKERQEEAGRSRLVHGLNPYAAALSRLKSSAQRAEDRTDELAAERALKYTFA</sequence>
<evidence type="ECO:0000313" key="2">
    <source>
        <dbReference type="Proteomes" id="UP001500603"/>
    </source>
</evidence>
<comment type="caution">
    <text evidence="1">The sequence shown here is derived from an EMBL/GenBank/DDBJ whole genome shotgun (WGS) entry which is preliminary data.</text>
</comment>
<reference evidence="2" key="1">
    <citation type="journal article" date="2019" name="Int. J. Syst. Evol. Microbiol.">
        <title>The Global Catalogue of Microorganisms (GCM) 10K type strain sequencing project: providing services to taxonomists for standard genome sequencing and annotation.</title>
        <authorList>
            <consortium name="The Broad Institute Genomics Platform"/>
            <consortium name="The Broad Institute Genome Sequencing Center for Infectious Disease"/>
            <person name="Wu L."/>
            <person name="Ma J."/>
        </authorList>
    </citation>
    <scope>NUCLEOTIDE SEQUENCE [LARGE SCALE GENOMIC DNA]</scope>
    <source>
        <strain evidence="2">JCM 18298</strain>
    </source>
</reference>
<evidence type="ECO:0000313" key="1">
    <source>
        <dbReference type="EMBL" id="GAA5065538.1"/>
    </source>
</evidence>
<protein>
    <submittedName>
        <fullName evidence="1">Uncharacterized protein</fullName>
    </submittedName>
</protein>
<dbReference type="EMBL" id="BAABJM010000006">
    <property type="protein sequence ID" value="GAA5065538.1"/>
    <property type="molecule type" value="Genomic_DNA"/>
</dbReference>
<keyword evidence="2" id="KW-1185">Reference proteome</keyword>
<name>A0ABP9KT99_9NOCA</name>
<gene>
    <name evidence="1" type="ORF">GCM10023318_52750</name>
</gene>
<organism evidence="1 2">
    <name type="scientific">Nocardia callitridis</name>
    <dbReference type="NCBI Taxonomy" id="648753"/>
    <lineage>
        <taxon>Bacteria</taxon>
        <taxon>Bacillati</taxon>
        <taxon>Actinomycetota</taxon>
        <taxon>Actinomycetes</taxon>
        <taxon>Mycobacteriales</taxon>
        <taxon>Nocardiaceae</taxon>
        <taxon>Nocardia</taxon>
    </lineage>
</organism>